<evidence type="ECO:0000256" key="1">
    <source>
        <dbReference type="SAM" id="MobiDB-lite"/>
    </source>
</evidence>
<gene>
    <name evidence="4" type="ORF">CDAR_67961</name>
</gene>
<dbReference type="AlphaFoldDB" id="A0AAV4VSV1"/>
<keyword evidence="2" id="KW-0732">Signal</keyword>
<protein>
    <recommendedName>
        <fullName evidence="3">Chitin-binding type-4 domain-containing protein</fullName>
    </recommendedName>
</protein>
<organism evidence="4 5">
    <name type="scientific">Caerostris darwini</name>
    <dbReference type="NCBI Taxonomy" id="1538125"/>
    <lineage>
        <taxon>Eukaryota</taxon>
        <taxon>Metazoa</taxon>
        <taxon>Ecdysozoa</taxon>
        <taxon>Arthropoda</taxon>
        <taxon>Chelicerata</taxon>
        <taxon>Arachnida</taxon>
        <taxon>Araneae</taxon>
        <taxon>Araneomorphae</taxon>
        <taxon>Entelegynae</taxon>
        <taxon>Araneoidea</taxon>
        <taxon>Araneidae</taxon>
        <taxon>Caerostris</taxon>
    </lineage>
</organism>
<name>A0AAV4VSV1_9ARAC</name>
<proteinExistence type="predicted"/>
<evidence type="ECO:0000256" key="2">
    <source>
        <dbReference type="SAM" id="SignalP"/>
    </source>
</evidence>
<accession>A0AAV4VSV1</accession>
<dbReference type="Proteomes" id="UP001054837">
    <property type="component" value="Unassembled WGS sequence"/>
</dbReference>
<evidence type="ECO:0000313" key="5">
    <source>
        <dbReference type="Proteomes" id="UP001054837"/>
    </source>
</evidence>
<feature type="region of interest" description="Disordered" evidence="1">
    <location>
        <begin position="217"/>
        <end position="244"/>
    </location>
</feature>
<dbReference type="InterPro" id="IPR004302">
    <property type="entry name" value="Cellulose/chitin-bd_N"/>
</dbReference>
<keyword evidence="5" id="KW-1185">Reference proteome</keyword>
<dbReference type="Pfam" id="PF03067">
    <property type="entry name" value="LPMO_10"/>
    <property type="match status" value="1"/>
</dbReference>
<feature type="chain" id="PRO_5043618674" description="Chitin-binding type-4 domain-containing protein" evidence="2">
    <location>
        <begin position="25"/>
        <end position="278"/>
    </location>
</feature>
<dbReference type="EMBL" id="BPLQ01013561">
    <property type="protein sequence ID" value="GIY73093.1"/>
    <property type="molecule type" value="Genomic_DNA"/>
</dbReference>
<comment type="caution">
    <text evidence="4">The sequence shown here is derived from an EMBL/GenBank/DDBJ whole genome shotgun (WGS) entry which is preliminary data.</text>
</comment>
<sequence>MTVNIHGVMLAALITLCYVQSVWCHARLMEPPSRSSMWRHGYDTPKNYDDDGLYCGGMRTQWKVNGGKCGVCGDPWHLEVPRPNENGGKYGNGIIVRTYKPGQIIPAIVDITANHRGYFEFRICANKNRKKEVTQECLDQNILTIINSTSTQYHVGNHGRSRVTLALQLPKGFTCKYCVFQWTYTADVKPTTETTSTTVKPTKASRRPTFTKPTKINRLPLVGNTKPTVSAFPNRNKDKNKKPVQKPNIIRGETFQEALNRIRKDPRLRWMLQGKKTR</sequence>
<reference evidence="4 5" key="1">
    <citation type="submission" date="2021-06" db="EMBL/GenBank/DDBJ databases">
        <title>Caerostris darwini draft genome.</title>
        <authorList>
            <person name="Kono N."/>
            <person name="Arakawa K."/>
        </authorList>
    </citation>
    <scope>NUCLEOTIDE SEQUENCE [LARGE SCALE GENOMIC DNA]</scope>
</reference>
<feature type="domain" description="Chitin-binding type-4" evidence="3">
    <location>
        <begin position="25"/>
        <end position="188"/>
    </location>
</feature>
<evidence type="ECO:0000313" key="4">
    <source>
        <dbReference type="EMBL" id="GIY73093.1"/>
    </source>
</evidence>
<evidence type="ECO:0000259" key="3">
    <source>
        <dbReference type="Pfam" id="PF03067"/>
    </source>
</evidence>
<feature type="signal peptide" evidence="2">
    <location>
        <begin position="1"/>
        <end position="24"/>
    </location>
</feature>